<accession>A0ACB9UND6</accession>
<proteinExistence type="predicted"/>
<protein>
    <submittedName>
        <fullName evidence="1">Uncharacterized protein</fullName>
    </submittedName>
</protein>
<dbReference type="EMBL" id="CM043039">
    <property type="protein sequence ID" value="KAI4574326.1"/>
    <property type="molecule type" value="Genomic_DNA"/>
</dbReference>
<sequence length="272" mass="29486">MSRGPGCHTHGTPDLTKLPCGPEGHPLGQPHGSPDVEEEGPPQALIKPQADWPVSPRAEESEPRTLRQWEAAGSRLQQAAAAGRAPECHSGRGQMRQREVRKADLADTSGLPAVTAGTSEAEDGWALLCFSLCPRPEVVFLQGPGLWDQSHLRASLYLNPEPLPEVPGFKHQHTNLGDTVQPAAETRMEPRSQLGHTGPTLSSSEAPDLLDEGTLTLPHPMPGATLILPRVDVREKLLRPRVPRPPPLEAPTLRVQTTWHHSCPTEEALRDA</sequence>
<organism evidence="1 2">
    <name type="scientific">Ovis ammon polii x Ovis aries</name>
    <dbReference type="NCBI Taxonomy" id="2918886"/>
    <lineage>
        <taxon>Eukaryota</taxon>
        <taxon>Metazoa</taxon>
        <taxon>Chordata</taxon>
        <taxon>Craniata</taxon>
        <taxon>Vertebrata</taxon>
        <taxon>Euteleostomi</taxon>
        <taxon>Mammalia</taxon>
        <taxon>Eutheria</taxon>
        <taxon>Laurasiatheria</taxon>
        <taxon>Artiodactyla</taxon>
        <taxon>Ruminantia</taxon>
        <taxon>Pecora</taxon>
        <taxon>Bovidae</taxon>
        <taxon>Caprinae</taxon>
        <taxon>Ovis</taxon>
    </lineage>
</organism>
<dbReference type="Proteomes" id="UP001057279">
    <property type="component" value="Linkage Group LG14"/>
</dbReference>
<reference evidence="1" key="1">
    <citation type="submission" date="2022-03" db="EMBL/GenBank/DDBJ databases">
        <title>Genomic analyses of argali, domestic sheep and their hybrids provide insights into chromosomal evolution, heterosis and genetic basis of agronomic traits.</title>
        <authorList>
            <person name="Li M."/>
        </authorList>
    </citation>
    <scope>NUCLEOTIDE SEQUENCE</scope>
    <source>
        <strain evidence="1">F1 hybrid</strain>
    </source>
</reference>
<evidence type="ECO:0000313" key="1">
    <source>
        <dbReference type="EMBL" id="KAI4574326.1"/>
    </source>
</evidence>
<name>A0ACB9UND6_9CETA</name>
<evidence type="ECO:0000313" key="2">
    <source>
        <dbReference type="Proteomes" id="UP001057279"/>
    </source>
</evidence>
<gene>
    <name evidence="1" type="ORF">MJG53_012502</name>
</gene>
<keyword evidence="2" id="KW-1185">Reference proteome</keyword>
<comment type="caution">
    <text evidence="1">The sequence shown here is derived from an EMBL/GenBank/DDBJ whole genome shotgun (WGS) entry which is preliminary data.</text>
</comment>